<dbReference type="InterPro" id="IPR000639">
    <property type="entry name" value="Epox_hydrolase-like"/>
</dbReference>
<dbReference type="InterPro" id="IPR000073">
    <property type="entry name" value="AB_hydrolase_1"/>
</dbReference>
<dbReference type="EMBL" id="JBHLUU010000128">
    <property type="protein sequence ID" value="MFC0478353.1"/>
    <property type="molecule type" value="Genomic_DNA"/>
</dbReference>
<feature type="domain" description="AB hydrolase-1" evidence="1">
    <location>
        <begin position="31"/>
        <end position="265"/>
    </location>
</feature>
<dbReference type="GO" id="GO:0016787">
    <property type="term" value="F:hydrolase activity"/>
    <property type="evidence" value="ECO:0007669"/>
    <property type="project" value="UniProtKB-KW"/>
</dbReference>
<protein>
    <submittedName>
        <fullName evidence="2">Alpha/beta fold hydrolase</fullName>
    </submittedName>
</protein>
<dbReference type="Pfam" id="PF12697">
    <property type="entry name" value="Abhydrolase_6"/>
    <property type="match status" value="1"/>
</dbReference>
<dbReference type="SUPFAM" id="SSF53474">
    <property type="entry name" value="alpha/beta-Hydrolases"/>
    <property type="match status" value="1"/>
</dbReference>
<dbReference type="Proteomes" id="UP001589738">
    <property type="component" value="Unassembled WGS sequence"/>
</dbReference>
<dbReference type="PANTHER" id="PTHR46438">
    <property type="entry name" value="ALPHA/BETA-HYDROLASES SUPERFAMILY PROTEIN"/>
    <property type="match status" value="1"/>
</dbReference>
<dbReference type="PRINTS" id="PR00412">
    <property type="entry name" value="EPOXHYDRLASE"/>
</dbReference>
<proteinExistence type="predicted"/>
<keyword evidence="3" id="KW-1185">Reference proteome</keyword>
<name>A0ABV6KYL1_9BACI</name>
<gene>
    <name evidence="2" type="ORF">ACFFHF_24495</name>
</gene>
<comment type="caution">
    <text evidence="2">The sequence shown here is derived from an EMBL/GenBank/DDBJ whole genome shotgun (WGS) entry which is preliminary data.</text>
</comment>
<evidence type="ECO:0000313" key="3">
    <source>
        <dbReference type="Proteomes" id="UP001589738"/>
    </source>
</evidence>
<dbReference type="PRINTS" id="PR00111">
    <property type="entry name" value="ABHYDROLASE"/>
</dbReference>
<organism evidence="2 3">
    <name type="scientific">Robertmurraya beringensis</name>
    <dbReference type="NCBI Taxonomy" id="641660"/>
    <lineage>
        <taxon>Bacteria</taxon>
        <taxon>Bacillati</taxon>
        <taxon>Bacillota</taxon>
        <taxon>Bacilli</taxon>
        <taxon>Bacillales</taxon>
        <taxon>Bacillaceae</taxon>
        <taxon>Robertmurraya</taxon>
    </lineage>
</organism>
<keyword evidence="2" id="KW-0378">Hydrolase</keyword>
<accession>A0ABV6KYL1</accession>
<dbReference type="RefSeq" id="WP_377059307.1">
    <property type="nucleotide sequence ID" value="NZ_JBHLUU010000128.1"/>
</dbReference>
<dbReference type="Gene3D" id="3.40.50.1820">
    <property type="entry name" value="alpha/beta hydrolase"/>
    <property type="match status" value="1"/>
</dbReference>
<dbReference type="PANTHER" id="PTHR46438:SF11">
    <property type="entry name" value="LIPASE-RELATED"/>
    <property type="match status" value="1"/>
</dbReference>
<reference evidence="2 3" key="1">
    <citation type="submission" date="2024-09" db="EMBL/GenBank/DDBJ databases">
        <authorList>
            <person name="Sun Q."/>
            <person name="Mori K."/>
        </authorList>
    </citation>
    <scope>NUCLEOTIDE SEQUENCE [LARGE SCALE GENOMIC DNA]</scope>
    <source>
        <strain evidence="2 3">CGMCC 1.9126</strain>
    </source>
</reference>
<dbReference type="InterPro" id="IPR029058">
    <property type="entry name" value="AB_hydrolase_fold"/>
</dbReference>
<evidence type="ECO:0000259" key="1">
    <source>
        <dbReference type="Pfam" id="PF12697"/>
    </source>
</evidence>
<sequence>MDDASITGTININGNDLYYEHYKHSQATDTLLLIHGFLSSTFSFRRLIPLLREEFNVIAIDFPPFGKSGKSKKFMYSYENIARSIISFVEHLQIKNLSIIGHSMGGQIALKIAHLRPDLVARTVLLCSSGYLKRMKLPLVLSSYLPFFHLYVKRHLAKSGVMKNLVNVVHDHSMIDDDMLNGYLVPFLKGDIFPALTRMIRHREDELDEYDLKKIETPCLLIWGEHDRVVPLRVGKRLKQDLKNSELIVLKETGHLVPEERPEIVHKYIKEFLV</sequence>
<evidence type="ECO:0000313" key="2">
    <source>
        <dbReference type="EMBL" id="MFC0478353.1"/>
    </source>
</evidence>